<keyword evidence="2" id="KW-1185">Reference proteome</keyword>
<sequence>MLTQDDVRRIALAQPEAYEADHHGMPSFRVGKKIFCTIHQDRPRTMLKLDPEDQRNLAEGRPGVVEPVPGFWGKNGSTFVWFERIDEADLAGLMRMAWAQVASKTLQANVLNGIHKGG</sequence>
<evidence type="ECO:0000313" key="1">
    <source>
        <dbReference type="EMBL" id="MBB3890184.1"/>
    </source>
</evidence>
<evidence type="ECO:0008006" key="3">
    <source>
        <dbReference type="Google" id="ProtNLM"/>
    </source>
</evidence>
<proteinExistence type="predicted"/>
<dbReference type="SUPFAM" id="SSF142906">
    <property type="entry name" value="YjbR-like"/>
    <property type="match status" value="1"/>
</dbReference>
<accession>A0A839ZVU6</accession>
<dbReference type="InterPro" id="IPR038056">
    <property type="entry name" value="YjbR-like_sf"/>
</dbReference>
<dbReference type="Pfam" id="PF04237">
    <property type="entry name" value="YjbR"/>
    <property type="match status" value="1"/>
</dbReference>
<dbReference type="EMBL" id="JACIDK010000001">
    <property type="protein sequence ID" value="MBB3890184.1"/>
    <property type="molecule type" value="Genomic_DNA"/>
</dbReference>
<gene>
    <name evidence="1" type="ORF">GGQ61_000881</name>
</gene>
<dbReference type="AlphaFoldDB" id="A0A839ZVU6"/>
<dbReference type="Proteomes" id="UP000530564">
    <property type="component" value="Unassembled WGS sequence"/>
</dbReference>
<reference evidence="1 2" key="1">
    <citation type="submission" date="2020-08" db="EMBL/GenBank/DDBJ databases">
        <title>Genomic Encyclopedia of Type Strains, Phase IV (KMG-IV): sequencing the most valuable type-strain genomes for metagenomic binning, comparative biology and taxonomic classification.</title>
        <authorList>
            <person name="Goeker M."/>
        </authorList>
    </citation>
    <scope>NUCLEOTIDE SEQUENCE [LARGE SCALE GENOMIC DNA]</scope>
    <source>
        <strain evidence="1 2">DSM 21793</strain>
    </source>
</reference>
<organism evidence="1 2">
    <name type="scientific">Phenylobacterium haematophilum</name>
    <dbReference type="NCBI Taxonomy" id="98513"/>
    <lineage>
        <taxon>Bacteria</taxon>
        <taxon>Pseudomonadati</taxon>
        <taxon>Pseudomonadota</taxon>
        <taxon>Alphaproteobacteria</taxon>
        <taxon>Caulobacterales</taxon>
        <taxon>Caulobacteraceae</taxon>
        <taxon>Phenylobacterium</taxon>
    </lineage>
</organism>
<evidence type="ECO:0000313" key="2">
    <source>
        <dbReference type="Proteomes" id="UP000530564"/>
    </source>
</evidence>
<name>A0A839ZVU6_9CAUL</name>
<dbReference type="Gene3D" id="3.90.1150.30">
    <property type="match status" value="1"/>
</dbReference>
<protein>
    <recommendedName>
        <fullName evidence="3">MmcQ/YjbR family DNA-binding protein</fullName>
    </recommendedName>
</protein>
<dbReference type="InterPro" id="IPR058532">
    <property type="entry name" value="YjbR/MT2646/Rv2570-like"/>
</dbReference>
<comment type="caution">
    <text evidence="1">The sequence shown here is derived from an EMBL/GenBank/DDBJ whole genome shotgun (WGS) entry which is preliminary data.</text>
</comment>
<dbReference type="RefSeq" id="WP_183770047.1">
    <property type="nucleotide sequence ID" value="NZ_JACIDK010000001.1"/>
</dbReference>